<organism evidence="2 3">
    <name type="scientific">Brucella tritici</name>
    <dbReference type="NCBI Taxonomy" id="94626"/>
    <lineage>
        <taxon>Bacteria</taxon>
        <taxon>Pseudomonadati</taxon>
        <taxon>Pseudomonadota</taxon>
        <taxon>Alphaproteobacteria</taxon>
        <taxon>Hyphomicrobiales</taxon>
        <taxon>Brucellaceae</taxon>
        <taxon>Brucella/Ochrobactrum group</taxon>
        <taxon>Brucella</taxon>
    </lineage>
</organism>
<dbReference type="RefSeq" id="WP_146097124.1">
    <property type="nucleotide sequence ID" value="NZ_WBVX01000057.1"/>
</dbReference>
<gene>
    <name evidence="2" type="ORF">F9L08_27840</name>
</gene>
<proteinExistence type="predicted"/>
<feature type="compositionally biased region" description="Low complexity" evidence="1">
    <location>
        <begin position="77"/>
        <end position="98"/>
    </location>
</feature>
<sequence>MSPATDWTGNYSFSSTADRNLRLLQADMIEKREKGYYESLGRTTINQTVTNNSVTKIGQNTNAIGSVNNTTTNIDLSGNNNSIDISSSSNSNGCQDGSVNIGHSGTTSATSGCQ</sequence>
<dbReference type="AlphaFoldDB" id="A0A6L3Y4A9"/>
<feature type="region of interest" description="Disordered" evidence="1">
    <location>
        <begin position="77"/>
        <end position="114"/>
    </location>
</feature>
<evidence type="ECO:0000313" key="2">
    <source>
        <dbReference type="EMBL" id="KAB2675390.1"/>
    </source>
</evidence>
<evidence type="ECO:0000256" key="1">
    <source>
        <dbReference type="SAM" id="MobiDB-lite"/>
    </source>
</evidence>
<dbReference type="EMBL" id="WBVX01000057">
    <property type="protein sequence ID" value="KAB2675390.1"/>
    <property type="molecule type" value="Genomic_DNA"/>
</dbReference>
<reference evidence="2 3" key="1">
    <citation type="submission" date="2019-09" db="EMBL/GenBank/DDBJ databases">
        <title>Taxonomic organization of the family Brucellaceae based on a phylogenomic approach.</title>
        <authorList>
            <person name="Leclercq S."/>
            <person name="Cloeckaert A."/>
            <person name="Zygmunt M.S."/>
        </authorList>
    </citation>
    <scope>NUCLEOTIDE SEQUENCE [LARGE SCALE GENOMIC DNA]</scope>
    <source>
        <strain evidence="2 3">WS1830</strain>
    </source>
</reference>
<name>A0A6L3Y4A9_9HYPH</name>
<accession>A0A6L3Y4A9</accession>
<comment type="caution">
    <text evidence="2">The sequence shown here is derived from an EMBL/GenBank/DDBJ whole genome shotgun (WGS) entry which is preliminary data.</text>
</comment>
<dbReference type="Proteomes" id="UP000481643">
    <property type="component" value="Unassembled WGS sequence"/>
</dbReference>
<feature type="compositionally biased region" description="Polar residues" evidence="1">
    <location>
        <begin position="101"/>
        <end position="114"/>
    </location>
</feature>
<protein>
    <submittedName>
        <fullName evidence="2">Uncharacterized protein</fullName>
    </submittedName>
</protein>
<evidence type="ECO:0000313" key="3">
    <source>
        <dbReference type="Proteomes" id="UP000481643"/>
    </source>
</evidence>